<dbReference type="RefSeq" id="WP_161742482.1">
    <property type="nucleotide sequence ID" value="NZ_JAAAMV010000003.1"/>
</dbReference>
<dbReference type="NCBIfam" id="TIGR02887">
    <property type="entry name" value="spore_ger_x_C"/>
    <property type="match status" value="1"/>
</dbReference>
<dbReference type="PROSITE" id="PS51257">
    <property type="entry name" value="PROKAR_LIPOPROTEIN"/>
    <property type="match status" value="1"/>
</dbReference>
<protein>
    <submittedName>
        <fullName evidence="10">Ger(X)C family spore germination protein</fullName>
    </submittedName>
</protein>
<dbReference type="PANTHER" id="PTHR35789">
    <property type="entry name" value="SPORE GERMINATION PROTEIN B3"/>
    <property type="match status" value="1"/>
</dbReference>
<dbReference type="Proteomes" id="UP000665561">
    <property type="component" value="Unassembled WGS sequence"/>
</dbReference>
<evidence type="ECO:0000256" key="6">
    <source>
        <dbReference type="ARBA" id="ARBA00023139"/>
    </source>
</evidence>
<comment type="caution">
    <text evidence="10">The sequence shown here is derived from an EMBL/GenBank/DDBJ whole genome shotgun (WGS) entry which is preliminary data.</text>
</comment>
<evidence type="ECO:0000256" key="1">
    <source>
        <dbReference type="ARBA" id="ARBA00004635"/>
    </source>
</evidence>
<keyword evidence="11" id="KW-1185">Reference proteome</keyword>
<dbReference type="Gene3D" id="6.20.190.10">
    <property type="entry name" value="Nutrient germinant receptor protein C, domain 1"/>
    <property type="match status" value="1"/>
</dbReference>
<keyword evidence="7" id="KW-0449">Lipoprotein</keyword>
<dbReference type="Pfam" id="PF05504">
    <property type="entry name" value="Spore_GerAC"/>
    <property type="match status" value="1"/>
</dbReference>
<comment type="similarity">
    <text evidence="2">Belongs to the GerABKC lipoprotein family.</text>
</comment>
<evidence type="ECO:0000256" key="7">
    <source>
        <dbReference type="ARBA" id="ARBA00023288"/>
    </source>
</evidence>
<evidence type="ECO:0000313" key="11">
    <source>
        <dbReference type="Proteomes" id="UP000665561"/>
    </source>
</evidence>
<feature type="domain" description="Spore germination protein N-terminal" evidence="9">
    <location>
        <begin position="21"/>
        <end position="194"/>
    </location>
</feature>
<sequence>MKAFLHIVLLSALLLTSGCWDRTEINDLAFISGSAFDLTDDGEYLLSLQIAVPTSGLGGPGNGGGNQQGKFFVLSATGKDANEAFLKIQNKSSRRLFTSHRSVIFIGESLGKHGIGDLLDVFNHDPRQRLRTYIMMVKGGQGREVLETKYPFEQVPVEAIKEMEMLKSELAVTLRDFFIASSSDGISPVMGVIEAVDDLQGTKAKHSKKNLFQLSGLAILKELKVVGVLDNPETNGFMWMTDRMKSGRVDAYLPEGGGLVGMMVYHAERKIDLAVDGTDVKVKIKLRGQGSLIENNTPLDVSRPKNLELAQRALEASVEKQVRDALFKIQKKCKTDSLGLGQEIYRNRPKQWKSLKRQWDTVFPRVDVTVDAELSLNGAGMGGSPLYLNEKEIRK</sequence>
<dbReference type="PANTHER" id="PTHR35789:SF1">
    <property type="entry name" value="SPORE GERMINATION PROTEIN B3"/>
    <property type="match status" value="1"/>
</dbReference>
<dbReference type="InterPro" id="IPR008844">
    <property type="entry name" value="Spore_GerAC-like"/>
</dbReference>
<feature type="domain" description="Spore germination GerAC-like C-terminal" evidence="8">
    <location>
        <begin position="215"/>
        <end position="379"/>
    </location>
</feature>
<evidence type="ECO:0000256" key="3">
    <source>
        <dbReference type="ARBA" id="ARBA00022544"/>
    </source>
</evidence>
<comment type="subcellular location">
    <subcellularLocation>
        <location evidence="1">Membrane</location>
        <topology evidence="1">Lipid-anchor</topology>
    </subcellularLocation>
</comment>
<dbReference type="Gene3D" id="3.30.300.210">
    <property type="entry name" value="Nutrient germinant receptor protein C, domain 3"/>
    <property type="match status" value="1"/>
</dbReference>
<proteinExistence type="inferred from homology"/>
<evidence type="ECO:0000256" key="5">
    <source>
        <dbReference type="ARBA" id="ARBA00023136"/>
    </source>
</evidence>
<accession>A0ABW9XMU4</accession>
<dbReference type="Pfam" id="PF25198">
    <property type="entry name" value="Spore_GerAC_N"/>
    <property type="match status" value="1"/>
</dbReference>
<dbReference type="InterPro" id="IPR046953">
    <property type="entry name" value="Spore_GerAC-like_C"/>
</dbReference>
<organism evidence="10 11">
    <name type="scientific">Paenibacillus glycinis</name>
    <dbReference type="NCBI Taxonomy" id="2697035"/>
    <lineage>
        <taxon>Bacteria</taxon>
        <taxon>Bacillati</taxon>
        <taxon>Bacillota</taxon>
        <taxon>Bacilli</taxon>
        <taxon>Bacillales</taxon>
        <taxon>Paenibacillaceae</taxon>
        <taxon>Paenibacillus</taxon>
    </lineage>
</organism>
<evidence type="ECO:0000259" key="8">
    <source>
        <dbReference type="Pfam" id="PF05504"/>
    </source>
</evidence>
<dbReference type="InterPro" id="IPR057336">
    <property type="entry name" value="GerAC_N"/>
</dbReference>
<reference evidence="10 11" key="1">
    <citation type="submission" date="2020-01" db="EMBL/GenBank/DDBJ databases">
        <title>Paenibacillus soybeanensis sp. nov. isolated from the nodules of soybean (Glycine max(L.) Merr).</title>
        <authorList>
            <person name="Wang H."/>
        </authorList>
    </citation>
    <scope>NUCLEOTIDE SEQUENCE [LARGE SCALE GENOMIC DNA]</scope>
    <source>
        <strain evidence="10 11">T1</strain>
    </source>
</reference>
<dbReference type="InterPro" id="IPR038501">
    <property type="entry name" value="Spore_GerAC_C_sf"/>
</dbReference>
<evidence type="ECO:0000313" key="10">
    <source>
        <dbReference type="EMBL" id="NBD23729.1"/>
    </source>
</evidence>
<name>A0ABW9XMU4_9BACL</name>
<gene>
    <name evidence="10" type="ORF">GT019_07590</name>
</gene>
<evidence type="ECO:0000256" key="4">
    <source>
        <dbReference type="ARBA" id="ARBA00022729"/>
    </source>
</evidence>
<keyword evidence="6" id="KW-0564">Palmitate</keyword>
<keyword evidence="4" id="KW-0732">Signal</keyword>
<dbReference type="EMBL" id="JAAAMV010000003">
    <property type="protein sequence ID" value="NBD23729.1"/>
    <property type="molecule type" value="Genomic_DNA"/>
</dbReference>
<evidence type="ECO:0000256" key="2">
    <source>
        <dbReference type="ARBA" id="ARBA00007886"/>
    </source>
</evidence>
<evidence type="ECO:0000259" key="9">
    <source>
        <dbReference type="Pfam" id="PF25198"/>
    </source>
</evidence>
<keyword evidence="5" id="KW-0472">Membrane</keyword>
<keyword evidence="3" id="KW-0309">Germination</keyword>